<reference evidence="1 2" key="1">
    <citation type="submission" date="2018-04" db="EMBL/GenBank/DDBJ databases">
        <title>Genomic Encyclopedia of Archaeal and Bacterial Type Strains, Phase II (KMG-II): from individual species to whole genera.</title>
        <authorList>
            <person name="Goeker M."/>
        </authorList>
    </citation>
    <scope>NUCLEOTIDE SEQUENCE [LARGE SCALE GENOMIC DNA]</scope>
    <source>
        <strain evidence="1 2">DSM 25731</strain>
    </source>
</reference>
<protein>
    <submittedName>
        <fullName evidence="1">Uncharacterized protein</fullName>
    </submittedName>
</protein>
<keyword evidence="2" id="KW-1185">Reference proteome</keyword>
<dbReference type="Proteomes" id="UP000244090">
    <property type="component" value="Unassembled WGS sequence"/>
</dbReference>
<gene>
    <name evidence="1" type="ORF">C8N46_107239</name>
</gene>
<evidence type="ECO:0000313" key="2">
    <source>
        <dbReference type="Proteomes" id="UP000244090"/>
    </source>
</evidence>
<name>A0A2T6BVY2_9FLAO</name>
<dbReference type="AlphaFoldDB" id="A0A2T6BVY2"/>
<comment type="caution">
    <text evidence="1">The sequence shown here is derived from an EMBL/GenBank/DDBJ whole genome shotgun (WGS) entry which is preliminary data.</text>
</comment>
<dbReference type="OrthoDB" id="1454155at2"/>
<dbReference type="EMBL" id="QBKT01000007">
    <property type="protein sequence ID" value="PTX60232.1"/>
    <property type="molecule type" value="Genomic_DNA"/>
</dbReference>
<organism evidence="1 2">
    <name type="scientific">Kordia periserrulae</name>
    <dbReference type="NCBI Taxonomy" id="701523"/>
    <lineage>
        <taxon>Bacteria</taxon>
        <taxon>Pseudomonadati</taxon>
        <taxon>Bacteroidota</taxon>
        <taxon>Flavobacteriia</taxon>
        <taxon>Flavobacteriales</taxon>
        <taxon>Flavobacteriaceae</taxon>
        <taxon>Kordia</taxon>
    </lineage>
</organism>
<sequence>MDFVSITSDDNWFKQHPEKIAGKEYVTTSLYFPVMVKGTKQDVLRVTKMNEKSKENKIRIAKAKAIALQLKRKRYESLQR</sequence>
<accession>A0A2T6BVY2</accession>
<proteinExistence type="predicted"/>
<evidence type="ECO:0000313" key="1">
    <source>
        <dbReference type="EMBL" id="PTX60232.1"/>
    </source>
</evidence>
<dbReference type="RefSeq" id="WP_108115831.1">
    <property type="nucleotide sequence ID" value="NZ_QBKT01000007.1"/>
</dbReference>